<dbReference type="Proteomes" id="UP000078492">
    <property type="component" value="Unassembled WGS sequence"/>
</dbReference>
<reference evidence="1 2" key="1">
    <citation type="submission" date="2015-09" db="EMBL/GenBank/DDBJ databases">
        <title>Trachymyrmex cornetzi WGS genome.</title>
        <authorList>
            <person name="Nygaard S."/>
            <person name="Hu H."/>
            <person name="Boomsma J."/>
            <person name="Zhang G."/>
        </authorList>
    </citation>
    <scope>NUCLEOTIDE SEQUENCE [LARGE SCALE GENOMIC DNA]</scope>
    <source>
        <strain evidence="1">Tcor2-1</strain>
        <tissue evidence="1">Whole body</tissue>
    </source>
</reference>
<sequence>MLFSRNNSARRLIREQNLLKAYINTQPIERVYNVRFLGIILDSNLSGKAHFEYLIKKGRSLINILSSLAAVWWGSHPQLLLTLYRAVFRGSIEYGCQIFILHNKKTLLLQFERLQYRAIRLAMGYRQSTPINVILHEARELPLKLRFAALSERLVLKATSINNGLVLRSLTSMEASLCTPEEKYEAIRRSPSFKHYILNKNTFDNPFQSTFHPAFEASYSEFVFRESFHHVLSDTKNKTDQMIRSEFLANSYNLRDSAITLYTDGSKTEEGGCVGAAVYSPELGVSFRYKLSTEASVFTAEA</sequence>
<dbReference type="EMBL" id="KQ979423">
    <property type="protein sequence ID" value="KYN21646.1"/>
    <property type="molecule type" value="Genomic_DNA"/>
</dbReference>
<gene>
    <name evidence="1" type="ORF">ALC57_05978</name>
</gene>
<protein>
    <recommendedName>
        <fullName evidence="3">RNase H type-1 domain-containing protein</fullName>
    </recommendedName>
</protein>
<organism evidence="1 2">
    <name type="scientific">Trachymyrmex cornetzi</name>
    <dbReference type="NCBI Taxonomy" id="471704"/>
    <lineage>
        <taxon>Eukaryota</taxon>
        <taxon>Metazoa</taxon>
        <taxon>Ecdysozoa</taxon>
        <taxon>Arthropoda</taxon>
        <taxon>Hexapoda</taxon>
        <taxon>Insecta</taxon>
        <taxon>Pterygota</taxon>
        <taxon>Neoptera</taxon>
        <taxon>Endopterygota</taxon>
        <taxon>Hymenoptera</taxon>
        <taxon>Apocrita</taxon>
        <taxon>Aculeata</taxon>
        <taxon>Formicoidea</taxon>
        <taxon>Formicidae</taxon>
        <taxon>Myrmicinae</taxon>
        <taxon>Trachymyrmex</taxon>
    </lineage>
</organism>
<evidence type="ECO:0000313" key="2">
    <source>
        <dbReference type="Proteomes" id="UP000078492"/>
    </source>
</evidence>
<proteinExistence type="predicted"/>
<dbReference type="STRING" id="471704.A0A151J9C8"/>
<accession>A0A151J9C8</accession>
<evidence type="ECO:0000313" key="1">
    <source>
        <dbReference type="EMBL" id="KYN21646.1"/>
    </source>
</evidence>
<name>A0A151J9C8_9HYME</name>
<dbReference type="AlphaFoldDB" id="A0A151J9C8"/>
<evidence type="ECO:0008006" key="3">
    <source>
        <dbReference type="Google" id="ProtNLM"/>
    </source>
</evidence>
<keyword evidence="2" id="KW-1185">Reference proteome</keyword>